<dbReference type="CDD" id="cd01949">
    <property type="entry name" value="GGDEF"/>
    <property type="match status" value="1"/>
</dbReference>
<keyword evidence="3" id="KW-0472">Membrane</keyword>
<dbReference type="InterPro" id="IPR029787">
    <property type="entry name" value="Nucleotide_cyclase"/>
</dbReference>
<dbReference type="PANTHER" id="PTHR45138">
    <property type="entry name" value="REGULATORY COMPONENTS OF SENSORY TRANSDUCTION SYSTEM"/>
    <property type="match status" value="1"/>
</dbReference>
<dbReference type="SUPFAM" id="SSF55073">
    <property type="entry name" value="Nucleotide cyclase"/>
    <property type="match status" value="1"/>
</dbReference>
<gene>
    <name evidence="5" type="ORF">SAMN06295970_11912</name>
</gene>
<proteinExistence type="predicted"/>
<evidence type="ECO:0000313" key="5">
    <source>
        <dbReference type="EMBL" id="SMP73140.1"/>
    </source>
</evidence>
<feature type="transmembrane region" description="Helical" evidence="3">
    <location>
        <begin position="28"/>
        <end position="49"/>
    </location>
</feature>
<feature type="transmembrane region" description="Helical" evidence="3">
    <location>
        <begin position="58"/>
        <end position="76"/>
    </location>
</feature>
<feature type="transmembrane region" description="Helical" evidence="3">
    <location>
        <begin position="114"/>
        <end position="132"/>
    </location>
</feature>
<evidence type="ECO:0000256" key="2">
    <source>
        <dbReference type="ARBA" id="ARBA00034247"/>
    </source>
</evidence>
<organism evidence="5 6">
    <name type="scientific">Noviherbaspirillum suwonense</name>
    <dbReference type="NCBI Taxonomy" id="1224511"/>
    <lineage>
        <taxon>Bacteria</taxon>
        <taxon>Pseudomonadati</taxon>
        <taxon>Pseudomonadota</taxon>
        <taxon>Betaproteobacteria</taxon>
        <taxon>Burkholderiales</taxon>
        <taxon>Oxalobacteraceae</taxon>
        <taxon>Noviherbaspirillum</taxon>
    </lineage>
</organism>
<accession>A0ABY1QK72</accession>
<dbReference type="Pfam" id="PF00990">
    <property type="entry name" value="GGDEF"/>
    <property type="match status" value="1"/>
</dbReference>
<evidence type="ECO:0000259" key="4">
    <source>
        <dbReference type="PROSITE" id="PS50887"/>
    </source>
</evidence>
<name>A0ABY1QK72_9BURK</name>
<dbReference type="PANTHER" id="PTHR45138:SF9">
    <property type="entry name" value="DIGUANYLATE CYCLASE DGCM-RELATED"/>
    <property type="match status" value="1"/>
</dbReference>
<evidence type="ECO:0000256" key="1">
    <source>
        <dbReference type="ARBA" id="ARBA00012528"/>
    </source>
</evidence>
<feature type="transmembrane region" description="Helical" evidence="3">
    <location>
        <begin position="168"/>
        <end position="186"/>
    </location>
</feature>
<evidence type="ECO:0000313" key="6">
    <source>
        <dbReference type="Proteomes" id="UP001158049"/>
    </source>
</evidence>
<feature type="transmembrane region" description="Helical" evidence="3">
    <location>
        <begin position="138"/>
        <end position="156"/>
    </location>
</feature>
<keyword evidence="3" id="KW-0812">Transmembrane</keyword>
<reference evidence="5 6" key="1">
    <citation type="submission" date="2017-05" db="EMBL/GenBank/DDBJ databases">
        <authorList>
            <person name="Varghese N."/>
            <person name="Submissions S."/>
        </authorList>
    </citation>
    <scope>NUCLEOTIDE SEQUENCE [LARGE SCALE GENOMIC DNA]</scope>
    <source>
        <strain evidence="5 6">DSM 26001</strain>
    </source>
</reference>
<dbReference type="InterPro" id="IPR050469">
    <property type="entry name" value="Diguanylate_Cyclase"/>
</dbReference>
<dbReference type="EMBL" id="FXUL01000019">
    <property type="protein sequence ID" value="SMP73140.1"/>
    <property type="molecule type" value="Genomic_DNA"/>
</dbReference>
<dbReference type="SMART" id="SM00267">
    <property type="entry name" value="GGDEF"/>
    <property type="match status" value="1"/>
</dbReference>
<dbReference type="NCBIfam" id="TIGR00254">
    <property type="entry name" value="GGDEF"/>
    <property type="match status" value="1"/>
</dbReference>
<evidence type="ECO:0000256" key="3">
    <source>
        <dbReference type="SAM" id="Phobius"/>
    </source>
</evidence>
<comment type="catalytic activity">
    <reaction evidence="2">
        <text>2 GTP = 3',3'-c-di-GMP + 2 diphosphate</text>
        <dbReference type="Rhea" id="RHEA:24898"/>
        <dbReference type="ChEBI" id="CHEBI:33019"/>
        <dbReference type="ChEBI" id="CHEBI:37565"/>
        <dbReference type="ChEBI" id="CHEBI:58805"/>
        <dbReference type="EC" id="2.7.7.65"/>
    </reaction>
</comment>
<dbReference type="InterPro" id="IPR000160">
    <property type="entry name" value="GGDEF_dom"/>
</dbReference>
<feature type="domain" description="GGDEF" evidence="4">
    <location>
        <begin position="272"/>
        <end position="401"/>
    </location>
</feature>
<dbReference type="PROSITE" id="PS50887">
    <property type="entry name" value="GGDEF"/>
    <property type="match status" value="1"/>
</dbReference>
<dbReference type="Proteomes" id="UP001158049">
    <property type="component" value="Unassembled WGS sequence"/>
</dbReference>
<feature type="transmembrane region" description="Helical" evidence="3">
    <location>
        <begin position="82"/>
        <end position="102"/>
    </location>
</feature>
<keyword evidence="3" id="KW-1133">Transmembrane helix</keyword>
<keyword evidence="6" id="KW-1185">Reference proteome</keyword>
<dbReference type="EC" id="2.7.7.65" evidence="1"/>
<dbReference type="Gene3D" id="3.30.70.270">
    <property type="match status" value="1"/>
</dbReference>
<comment type="caution">
    <text evidence="5">The sequence shown here is derived from an EMBL/GenBank/DDBJ whole genome shotgun (WGS) entry which is preliminary data.</text>
</comment>
<feature type="transmembrane region" description="Helical" evidence="3">
    <location>
        <begin position="206"/>
        <end position="231"/>
    </location>
</feature>
<dbReference type="InterPro" id="IPR043128">
    <property type="entry name" value="Rev_trsase/Diguanyl_cyclase"/>
</dbReference>
<protein>
    <recommendedName>
        <fullName evidence="1">diguanylate cyclase</fullName>
        <ecNumber evidence="1">2.7.7.65</ecNumber>
    </recommendedName>
</protein>
<sequence length="401" mass="44510">MIKLAQFPYKNDYWHHYLFGRLMDASTAAAATLAVQLAVALIMAGTFYASSGERCTRYWALSGLLSALGVLVVIVNGGAPRLMLSTVGNSAIIAGMVLQWWGLRAFYGKERSPLGWIIIAGFFLWFAYSFVAEHALRSRALLASVTMTAVFVLNLVELLSKRSARASFAGMLACSAALVSAAAFITRGVGVYQNDPLFLPDTAGGIGVVIVYLVPMVTTLLFAMALMLLYFERLISDKHRMATQDELTGLYNRRAIVSAGQREIDVAQRLRRPLSVAYIDIDHFKRINDELGHDAGDHVITEIGHLLKDSCRNIDIVGRYGGEEFCIIFPGMDREGVSTLAERMLASVRRYRFRGQFPVTLSMGFTVLSPEDQERSWTVLMQNADKLLYKAKSEGRDRYCI</sequence>